<name>A0A8A4DQV1_BURPE</name>
<evidence type="ECO:0000256" key="1">
    <source>
        <dbReference type="SAM" id="MobiDB-lite"/>
    </source>
</evidence>
<dbReference type="InterPro" id="IPR009739">
    <property type="entry name" value="LprI-like_N"/>
</dbReference>
<dbReference type="Pfam" id="PF07007">
    <property type="entry name" value="LprI"/>
    <property type="match status" value="1"/>
</dbReference>
<dbReference type="PANTHER" id="PTHR37549:SF1">
    <property type="entry name" value="LIPOPROTEIN LPRI"/>
    <property type="match status" value="1"/>
</dbReference>
<feature type="domain" description="Lysozyme inhibitor LprI-like N-terminal" evidence="2">
    <location>
        <begin position="123"/>
        <end position="206"/>
    </location>
</feature>
<dbReference type="GO" id="GO:0005576">
    <property type="term" value="C:extracellular region"/>
    <property type="evidence" value="ECO:0007669"/>
    <property type="project" value="TreeGrafter"/>
</dbReference>
<accession>A0A8A4DQV1</accession>
<dbReference type="InterPro" id="IPR052755">
    <property type="entry name" value="Lysozyme_Inhibitor_LprI"/>
</dbReference>
<sequence>MRPSVSGEFVAAAAFTMATPPRQAKPSRRRQCRRCYRYRHGIDIDIDSGNSNSNGNGNGNGNSSRHRYHPHLRRTPYERSSNYPLEVPQGGSMSTNMKRLMTAALGAALAFGALSARAASFDCAHAANAAERAICGTPALGELDVRMAAYYEMLQNARPADEGMAYREFRDALRDEQQRWRQRTRDACGARIDCLTNAYTARIAALRGVAAERLVLRMTGGSAASAGAADATYAIEGESITLANGESVRPAAPGSAMKRVTTLVARSAVATIAGRPVEAVLLSDDPGGSGRFLYVATAQPGGGAPAVLLGDRVKPVSVSIERAATGGAVVVVEYLDRPEGAPFAQAPTIKIVRRFALEQGRLVEQRG</sequence>
<dbReference type="RefSeq" id="WP_207416554.1">
    <property type="nucleotide sequence ID" value="NZ_CP071755.2"/>
</dbReference>
<evidence type="ECO:0000313" key="3">
    <source>
        <dbReference type="EMBL" id="QTB60347.1"/>
    </source>
</evidence>
<protein>
    <submittedName>
        <fullName evidence="3">DUF1311 domain-containing protein</fullName>
    </submittedName>
</protein>
<feature type="region of interest" description="Disordered" evidence="1">
    <location>
        <begin position="46"/>
        <end position="69"/>
    </location>
</feature>
<reference evidence="3" key="1">
    <citation type="submission" date="2021-03" db="EMBL/GenBank/DDBJ databases">
        <title>Complete genome of Burkholderia pseudomallei_VBP364.</title>
        <authorList>
            <person name="Balaji V."/>
            <person name="Yamuna B."/>
            <person name="Monisha P."/>
        </authorList>
    </citation>
    <scope>NUCLEOTIDE SEQUENCE</scope>
    <source>
        <strain evidence="3">VBP364</strain>
    </source>
</reference>
<gene>
    <name evidence="3" type="ORF">J3D99_20590</name>
</gene>
<dbReference type="AlphaFoldDB" id="A0A8A4DQV1"/>
<evidence type="ECO:0000259" key="2">
    <source>
        <dbReference type="Pfam" id="PF07007"/>
    </source>
</evidence>
<organism evidence="3">
    <name type="scientific">Burkholderia pseudomallei</name>
    <name type="common">Pseudomonas pseudomallei</name>
    <dbReference type="NCBI Taxonomy" id="28450"/>
    <lineage>
        <taxon>Bacteria</taxon>
        <taxon>Pseudomonadati</taxon>
        <taxon>Pseudomonadota</taxon>
        <taxon>Betaproteobacteria</taxon>
        <taxon>Burkholderiales</taxon>
        <taxon>Burkholderiaceae</taxon>
        <taxon>Burkholderia</taxon>
        <taxon>pseudomallei group</taxon>
    </lineage>
</organism>
<dbReference type="EMBL" id="CP071754">
    <property type="protein sequence ID" value="QTB60347.1"/>
    <property type="molecule type" value="Genomic_DNA"/>
</dbReference>
<proteinExistence type="predicted"/>
<dbReference type="PANTHER" id="PTHR37549">
    <property type="entry name" value="LIPOPROTEIN LPRI"/>
    <property type="match status" value="1"/>
</dbReference>